<protein>
    <submittedName>
        <fullName evidence="1">Uncharacterized protein</fullName>
    </submittedName>
</protein>
<gene>
    <name evidence="1" type="ORF">GCK32_005637</name>
</gene>
<proteinExistence type="predicted"/>
<evidence type="ECO:0000313" key="2">
    <source>
        <dbReference type="Proteomes" id="UP001331761"/>
    </source>
</evidence>
<reference evidence="1 2" key="1">
    <citation type="submission" date="2019-10" db="EMBL/GenBank/DDBJ databases">
        <title>Assembly and Annotation for the nematode Trichostrongylus colubriformis.</title>
        <authorList>
            <person name="Martin J."/>
        </authorList>
    </citation>
    <scope>NUCLEOTIDE SEQUENCE [LARGE SCALE GENOMIC DNA]</scope>
    <source>
        <strain evidence="1">G859</strain>
        <tissue evidence="1">Whole worm</tissue>
    </source>
</reference>
<organism evidence="1 2">
    <name type="scientific">Trichostrongylus colubriformis</name>
    <name type="common">Black scour worm</name>
    <dbReference type="NCBI Taxonomy" id="6319"/>
    <lineage>
        <taxon>Eukaryota</taxon>
        <taxon>Metazoa</taxon>
        <taxon>Ecdysozoa</taxon>
        <taxon>Nematoda</taxon>
        <taxon>Chromadorea</taxon>
        <taxon>Rhabditida</taxon>
        <taxon>Rhabditina</taxon>
        <taxon>Rhabditomorpha</taxon>
        <taxon>Strongyloidea</taxon>
        <taxon>Trichostrongylidae</taxon>
        <taxon>Trichostrongylus</taxon>
    </lineage>
</organism>
<accession>A0AAN8F7U0</accession>
<dbReference type="EMBL" id="WIXE01013791">
    <property type="protein sequence ID" value="KAK5974790.1"/>
    <property type="molecule type" value="Genomic_DNA"/>
</dbReference>
<sequence>SAFDRFVNEMLSRKSNESASNKLREQFALLLPEDPKPGRRESVIGIFQLQIGSCPRLLFAFMKLTVELSNKKTKVMQTFSISQDVSGI</sequence>
<evidence type="ECO:0000313" key="1">
    <source>
        <dbReference type="EMBL" id="KAK5974790.1"/>
    </source>
</evidence>
<dbReference type="Proteomes" id="UP001331761">
    <property type="component" value="Unassembled WGS sequence"/>
</dbReference>
<feature type="non-terminal residue" evidence="1">
    <location>
        <position position="1"/>
    </location>
</feature>
<name>A0AAN8F7U0_TRICO</name>
<dbReference type="AlphaFoldDB" id="A0AAN8F7U0"/>
<keyword evidence="2" id="KW-1185">Reference proteome</keyword>
<comment type="caution">
    <text evidence="1">The sequence shown here is derived from an EMBL/GenBank/DDBJ whole genome shotgun (WGS) entry which is preliminary data.</text>
</comment>